<comment type="caution">
    <text evidence="2">The sequence shown here is derived from an EMBL/GenBank/DDBJ whole genome shotgun (WGS) entry which is preliminary data.</text>
</comment>
<organism evidence="2 3">
    <name type="scientific">Pleuronectes platessa</name>
    <name type="common">European plaice</name>
    <dbReference type="NCBI Taxonomy" id="8262"/>
    <lineage>
        <taxon>Eukaryota</taxon>
        <taxon>Metazoa</taxon>
        <taxon>Chordata</taxon>
        <taxon>Craniata</taxon>
        <taxon>Vertebrata</taxon>
        <taxon>Euteleostomi</taxon>
        <taxon>Actinopterygii</taxon>
        <taxon>Neopterygii</taxon>
        <taxon>Teleostei</taxon>
        <taxon>Neoteleostei</taxon>
        <taxon>Acanthomorphata</taxon>
        <taxon>Carangaria</taxon>
        <taxon>Pleuronectiformes</taxon>
        <taxon>Pleuronectoidei</taxon>
        <taxon>Pleuronectidae</taxon>
        <taxon>Pleuronectes</taxon>
    </lineage>
</organism>
<dbReference type="Proteomes" id="UP001153269">
    <property type="component" value="Unassembled WGS sequence"/>
</dbReference>
<feature type="region of interest" description="Disordered" evidence="1">
    <location>
        <begin position="37"/>
        <end position="67"/>
    </location>
</feature>
<proteinExistence type="predicted"/>
<dbReference type="AlphaFoldDB" id="A0A9N7VSK9"/>
<accession>A0A9N7VSK9</accession>
<keyword evidence="3" id="KW-1185">Reference proteome</keyword>
<evidence type="ECO:0000313" key="3">
    <source>
        <dbReference type="Proteomes" id="UP001153269"/>
    </source>
</evidence>
<evidence type="ECO:0000313" key="2">
    <source>
        <dbReference type="EMBL" id="CAB1453566.1"/>
    </source>
</evidence>
<evidence type="ECO:0000256" key="1">
    <source>
        <dbReference type="SAM" id="MobiDB-lite"/>
    </source>
</evidence>
<feature type="compositionally biased region" description="Basic and acidic residues" evidence="1">
    <location>
        <begin position="37"/>
        <end position="48"/>
    </location>
</feature>
<sequence>MIDTPVAMTDQSETQDVGLLSSPLLSSPALLCFRDRERLSPQGERRQDPVPPQSDHLRSDFPTTTLSTSSCDTGVLTVVRLPIHKNESELGYIATRPKDC</sequence>
<gene>
    <name evidence="2" type="ORF">PLEPLA_LOCUS41322</name>
</gene>
<protein>
    <submittedName>
        <fullName evidence="2">Uncharacterized protein</fullName>
    </submittedName>
</protein>
<dbReference type="EMBL" id="CADEAL010004177">
    <property type="protein sequence ID" value="CAB1453566.1"/>
    <property type="molecule type" value="Genomic_DNA"/>
</dbReference>
<name>A0A9N7VSK9_PLEPL</name>
<reference evidence="2" key="1">
    <citation type="submission" date="2020-03" db="EMBL/GenBank/DDBJ databases">
        <authorList>
            <person name="Weist P."/>
        </authorList>
    </citation>
    <scope>NUCLEOTIDE SEQUENCE</scope>
</reference>